<dbReference type="OrthoDB" id="95797at2"/>
<dbReference type="GO" id="GO:0006508">
    <property type="term" value="P:proteolysis"/>
    <property type="evidence" value="ECO:0007669"/>
    <property type="project" value="UniProtKB-KW"/>
</dbReference>
<comment type="caution">
    <text evidence="4">The sequence shown here is derived from an EMBL/GenBank/DDBJ whole genome shotgun (WGS) entry which is preliminary data.</text>
</comment>
<protein>
    <submittedName>
        <fullName evidence="4">CPBP family intramembrane metalloprotease</fullName>
    </submittedName>
</protein>
<reference evidence="4 5" key="1">
    <citation type="submission" date="2018-06" db="EMBL/GenBank/DDBJ databases">
        <title>Mutators as drivers of adaptation in pathogenic bacteria and a risk factor for host jumps and vaccine escape.</title>
        <authorList>
            <person name="Barnes A.C."/>
            <person name="Silayeva O."/>
        </authorList>
    </citation>
    <scope>NUCLEOTIDE SEQUENCE [LARGE SCALE GENOMIC DNA]</scope>
    <source>
        <strain evidence="4 5">QMA0445</strain>
    </source>
</reference>
<dbReference type="Proteomes" id="UP000269148">
    <property type="component" value="Unassembled WGS sequence"/>
</dbReference>
<dbReference type="SMR" id="A0A3L8GHH2"/>
<dbReference type="Pfam" id="PF02517">
    <property type="entry name" value="Rce1-like"/>
    <property type="match status" value="1"/>
</dbReference>
<keyword evidence="4" id="KW-0482">Metalloprotease</keyword>
<proteinExistence type="inferred from homology"/>
<feature type="transmembrane region" description="Helical" evidence="2">
    <location>
        <begin position="7"/>
        <end position="26"/>
    </location>
</feature>
<keyword evidence="4" id="KW-0378">Hydrolase</keyword>
<dbReference type="RefSeq" id="WP_003099912.1">
    <property type="nucleotide sequence ID" value="NZ_CP010783.1"/>
</dbReference>
<sequence>MRDKLTTLRWFDILVVTIILFTDGIINSTKQYLALLNQTSNLTDNLTFSSGQNYQAFLLQSLLLLMAAAYLYFRRFDFSVLTTKINVKPIVILQAILIFIVASFLMDLSYLISYQLENAIRPSLYHMFSNLDFSLVLYSFLNGFYEEIFFLGICLSVKPDYIKWAFLYSLLIRTSFHTYQGLTAAFSIGLILGTLFYVLYRKLKPENLLPFFLAHAIADMIGLSVIFYFWQ</sequence>
<dbReference type="KEGG" id="siz:SI82_05715"/>
<feature type="transmembrane region" description="Helical" evidence="2">
    <location>
        <begin position="54"/>
        <end position="73"/>
    </location>
</feature>
<keyword evidence="2" id="KW-1133">Transmembrane helix</keyword>
<dbReference type="GO" id="GO:0008237">
    <property type="term" value="F:metallopeptidase activity"/>
    <property type="evidence" value="ECO:0007669"/>
    <property type="project" value="UniProtKB-KW"/>
</dbReference>
<gene>
    <name evidence="4" type="ORF">DIY07_05825</name>
</gene>
<feature type="transmembrane region" description="Helical" evidence="2">
    <location>
        <begin position="85"/>
        <end position="106"/>
    </location>
</feature>
<evidence type="ECO:0000259" key="3">
    <source>
        <dbReference type="Pfam" id="PF02517"/>
    </source>
</evidence>
<keyword evidence="4" id="KW-0645">Protease</keyword>
<accession>A0A3L8GHH2</accession>
<dbReference type="InterPro" id="IPR003675">
    <property type="entry name" value="Rce1/LyrA-like_dom"/>
</dbReference>
<dbReference type="AlphaFoldDB" id="A0A3L8GHH2"/>
<dbReference type="GO" id="GO:0004175">
    <property type="term" value="F:endopeptidase activity"/>
    <property type="evidence" value="ECO:0007669"/>
    <property type="project" value="UniProtKB-ARBA"/>
</dbReference>
<dbReference type="GO" id="GO:0080120">
    <property type="term" value="P:CAAX-box protein maturation"/>
    <property type="evidence" value="ECO:0007669"/>
    <property type="project" value="UniProtKB-ARBA"/>
</dbReference>
<feature type="domain" description="CAAX prenyl protease 2/Lysostaphin resistance protein A-like" evidence="3">
    <location>
        <begin position="133"/>
        <end position="220"/>
    </location>
</feature>
<dbReference type="EMBL" id="QLQD01000054">
    <property type="protein sequence ID" value="RLU56670.1"/>
    <property type="molecule type" value="Genomic_DNA"/>
</dbReference>
<evidence type="ECO:0000256" key="2">
    <source>
        <dbReference type="SAM" id="Phobius"/>
    </source>
</evidence>
<evidence type="ECO:0000313" key="4">
    <source>
        <dbReference type="EMBL" id="RLU56670.1"/>
    </source>
</evidence>
<keyword evidence="2" id="KW-0472">Membrane</keyword>
<evidence type="ECO:0000256" key="1">
    <source>
        <dbReference type="ARBA" id="ARBA00009067"/>
    </source>
</evidence>
<keyword evidence="2" id="KW-0812">Transmembrane</keyword>
<comment type="similarity">
    <text evidence="1">Belongs to the UPF0177 family.</text>
</comment>
<feature type="transmembrane region" description="Helical" evidence="2">
    <location>
        <begin position="178"/>
        <end position="200"/>
    </location>
</feature>
<name>A0A3L8GHH2_STRIN</name>
<evidence type="ECO:0000313" key="5">
    <source>
        <dbReference type="Proteomes" id="UP000269148"/>
    </source>
</evidence>
<organism evidence="4 5">
    <name type="scientific">Streptococcus iniae</name>
    <name type="common">Streptococcus shiloi</name>
    <dbReference type="NCBI Taxonomy" id="1346"/>
    <lineage>
        <taxon>Bacteria</taxon>
        <taxon>Bacillati</taxon>
        <taxon>Bacillota</taxon>
        <taxon>Bacilli</taxon>
        <taxon>Lactobacillales</taxon>
        <taxon>Streptococcaceae</taxon>
        <taxon>Streptococcus</taxon>
    </lineage>
</organism>
<dbReference type="GeneID" id="35766147"/>
<feature type="transmembrane region" description="Helical" evidence="2">
    <location>
        <begin position="135"/>
        <end position="157"/>
    </location>
</feature>
<feature type="transmembrane region" description="Helical" evidence="2">
    <location>
        <begin position="212"/>
        <end position="230"/>
    </location>
</feature>
<dbReference type="STRING" id="1346.BMF34_05610"/>